<dbReference type="FunFam" id="1.25.40.90:FF:000037">
    <property type="entry name" value="Enhancer of ag-4 2"/>
    <property type="match status" value="1"/>
</dbReference>
<feature type="domain" description="PWWP" evidence="9">
    <location>
        <begin position="20"/>
        <end position="134"/>
    </location>
</feature>
<gene>
    <name evidence="11" type="ORF">SASPL_116025</name>
</gene>
<reference evidence="11" key="2">
    <citation type="submission" date="2020-08" db="EMBL/GenBank/DDBJ databases">
        <title>Plant Genome Project.</title>
        <authorList>
            <person name="Zhang R.-G."/>
        </authorList>
    </citation>
    <scope>NUCLEOTIDE SEQUENCE</scope>
    <source>
        <strain evidence="11">Huo1</strain>
        <tissue evidence="11">Leaf</tissue>
    </source>
</reference>
<feature type="domain" description="CID" evidence="10">
    <location>
        <begin position="895"/>
        <end position="1033"/>
    </location>
</feature>
<feature type="region of interest" description="Disordered" evidence="8">
    <location>
        <begin position="1425"/>
        <end position="1462"/>
    </location>
</feature>
<feature type="region of interest" description="Disordered" evidence="8">
    <location>
        <begin position="560"/>
        <end position="599"/>
    </location>
</feature>
<dbReference type="PANTHER" id="PTHR12550">
    <property type="entry name" value="HEPATOMA-DERIVED GROWTH FACTOR-RELATED"/>
    <property type="match status" value="1"/>
</dbReference>
<evidence type="ECO:0008006" key="13">
    <source>
        <dbReference type="Google" id="ProtNLM"/>
    </source>
</evidence>
<dbReference type="SUPFAM" id="SSF63748">
    <property type="entry name" value="Tudor/PWWP/MBT"/>
    <property type="match status" value="1"/>
</dbReference>
<feature type="region of interest" description="Disordered" evidence="8">
    <location>
        <begin position="1493"/>
        <end position="1555"/>
    </location>
</feature>
<dbReference type="Pfam" id="PF00855">
    <property type="entry name" value="PWWP"/>
    <property type="match status" value="1"/>
</dbReference>
<feature type="region of interest" description="Disordered" evidence="8">
    <location>
        <begin position="447"/>
        <end position="466"/>
    </location>
</feature>
<keyword evidence="6" id="KW-0804">Transcription</keyword>
<evidence type="ECO:0000256" key="7">
    <source>
        <dbReference type="ARBA" id="ARBA00023242"/>
    </source>
</evidence>
<name>A0A8X8Y647_SALSN</name>
<feature type="compositionally biased region" description="Polar residues" evidence="8">
    <location>
        <begin position="711"/>
        <end position="727"/>
    </location>
</feature>
<dbReference type="Pfam" id="PF04818">
    <property type="entry name" value="CID"/>
    <property type="match status" value="1"/>
</dbReference>
<feature type="compositionally biased region" description="Low complexity" evidence="8">
    <location>
        <begin position="270"/>
        <end position="281"/>
    </location>
</feature>
<feature type="compositionally biased region" description="Basic and acidic residues" evidence="8">
    <location>
        <begin position="1109"/>
        <end position="1126"/>
    </location>
</feature>
<dbReference type="GO" id="GO:0006397">
    <property type="term" value="P:mRNA processing"/>
    <property type="evidence" value="ECO:0007669"/>
    <property type="project" value="UniProtKB-KW"/>
</dbReference>
<feature type="compositionally biased region" description="Polar residues" evidence="8">
    <location>
        <begin position="881"/>
        <end position="894"/>
    </location>
</feature>
<keyword evidence="4" id="KW-0805">Transcription regulation</keyword>
<evidence type="ECO:0000259" key="9">
    <source>
        <dbReference type="PROSITE" id="PS50812"/>
    </source>
</evidence>
<feature type="compositionally biased region" description="Polar residues" evidence="8">
    <location>
        <begin position="1513"/>
        <end position="1529"/>
    </location>
</feature>
<dbReference type="Gene3D" id="2.30.30.140">
    <property type="match status" value="1"/>
</dbReference>
<dbReference type="Gene3D" id="1.25.40.90">
    <property type="match status" value="1"/>
</dbReference>
<feature type="region of interest" description="Disordered" evidence="8">
    <location>
        <begin position="398"/>
        <end position="439"/>
    </location>
</feature>
<comment type="subcellular location">
    <subcellularLocation>
        <location evidence="1">Nucleus</location>
    </subcellularLocation>
</comment>
<dbReference type="PROSITE" id="PS50812">
    <property type="entry name" value="PWWP"/>
    <property type="match status" value="1"/>
</dbReference>
<organism evidence="11">
    <name type="scientific">Salvia splendens</name>
    <name type="common">Scarlet sage</name>
    <dbReference type="NCBI Taxonomy" id="180675"/>
    <lineage>
        <taxon>Eukaryota</taxon>
        <taxon>Viridiplantae</taxon>
        <taxon>Streptophyta</taxon>
        <taxon>Embryophyta</taxon>
        <taxon>Tracheophyta</taxon>
        <taxon>Spermatophyta</taxon>
        <taxon>Magnoliopsida</taxon>
        <taxon>eudicotyledons</taxon>
        <taxon>Gunneridae</taxon>
        <taxon>Pentapetalae</taxon>
        <taxon>asterids</taxon>
        <taxon>lamiids</taxon>
        <taxon>Lamiales</taxon>
        <taxon>Lamiaceae</taxon>
        <taxon>Nepetoideae</taxon>
        <taxon>Mentheae</taxon>
        <taxon>Salviinae</taxon>
        <taxon>Salvia</taxon>
        <taxon>Salvia subgen. Calosphace</taxon>
        <taxon>core Calosphace</taxon>
    </lineage>
</organism>
<dbReference type="InterPro" id="IPR008942">
    <property type="entry name" value="ENTH_VHS"/>
</dbReference>
<feature type="compositionally biased region" description="Polar residues" evidence="8">
    <location>
        <begin position="687"/>
        <end position="696"/>
    </location>
</feature>
<dbReference type="Proteomes" id="UP000298416">
    <property type="component" value="Unassembled WGS sequence"/>
</dbReference>
<feature type="compositionally biased region" description="Pro residues" evidence="8">
    <location>
        <begin position="1187"/>
        <end position="1265"/>
    </location>
</feature>
<dbReference type="SMART" id="SM00582">
    <property type="entry name" value="RPR"/>
    <property type="match status" value="1"/>
</dbReference>
<evidence type="ECO:0000259" key="10">
    <source>
        <dbReference type="PROSITE" id="PS51391"/>
    </source>
</evidence>
<dbReference type="PROSITE" id="PS51391">
    <property type="entry name" value="CID"/>
    <property type="match status" value="1"/>
</dbReference>
<sequence>MAPGRRRGAKGVKAMSELSLGDLVLAKVKGFPAWPAKLSAAVSIQFLCSWNLIFMAGIEVKSSLCGLALYAANICLTLCELFTDARCLMASKFQISRPEDWQRASDPKKCFVQFFGTAEIAFVAPVDIQIFTNEAKNKLSARCLGKTVKYFAQAVKDICEEFEELQRKNFSGVRDDDSTQTNSPEAHSVDSVVDEVLDVNRNNGIAPECKLETKESDDPDSGLEHHLHKQDEVECLDVKPYLSNEVNCRLSPPVSLRKNNKLSSNHNNVVKDSLSVSSPSHHSLKKEDSLDSNVKGRLTDGSQNELTNGHRPKLAMGSKKKSPGAVLRSGGSAVPHDHKGEVMRRKIASGDSMKLSSPDIPKLHLEVSSQKREKRLLKEERQSEAVHGVQQDAKVNFESHGDVNPRKKMKVQHGSEKKGSHTNEISSPAKISKPADTGKDANLIKAQINGKSYSRGPNNALDDKMAGKDPKRFTSVGKAEVLPIRPPIVSNTEFDNDLPRIKRHQREPETMSGAALISENRPGTSVSHKTDLIVSNPNKVISPVVQLPLKRRSVRICGDDDDELPKTPVHGGTNKVSLTPRMSDSKRKSVTHCEKPVHESQVLRNSREVDNVLKEQVQFNRAMNKLLSPAAQQGMEKRTRESSAAHVSPSPQKLDSEKLTPMEVKLIPVSPKRSSQPVGGERVSGELESTQPNKAPSNDFRKKTPAGSEKNAASSDRSNAYPNQLLSERSKQPYSGEKKNTTLKLDSRINDSVLGTSKENIMSVQERLSVSKAHKTSHAVDSKTSDSVSSMKHLIAAAQARKKQTHFQNTYGNPFLFSIPDTEMAGRGPRPAPTALAYEASNTLQLDVLEAPPRSPCSSLHQIQSDNAHENDELEERRVSSGHQGTGSSLSGGTEASVARDAFEGMIETLSRTKESIARATRLAIDCAKYGLANEVVELLIQKLENEPSLHRRVDLFFLVDSITQCSHTQRGASYVSTVQAVLPRLIGAAAPAGAGAQENRHQCRKVLRLWLERKILPESVLRLYMDGFGVVNDDMSIPLRRPSRAERSIDDPIREMEGMVVDEYGSNALFQLPGFLSTSVFEEEEDGDASDTSLCLKDDGASPSKHTPATDRDHENHSVTPSDRRHCILEDVDGELEMEDVSGHQKDERSLMTNGSIEAASLELDLDDGGHESSSNTSTEWLPSPEGSPPLPAGSPPMTPPLPTSPPPSSPPPLPPPSSPPPPPPPPPTSHQHPFPQPPVGSTPPVGPPSRPTGPSPSIGPPLRPAGSSPPVGPPPPHIHPPPPPFGHHPPPFGPPPHLGPSAPLVSQQAFPCQPPLVSHNKTPLSPRSSYRPHPLPHEVGATSTVNQHTRIVSTTHGPHMDASIKGEVPPHQSSCFPPFGVSIAQERVVYNSSRHVKYGEDETLMNPQASQHRQQYLPGSVPFAQRPVRPELPSQRQPSHFAHPNSAQQHQYPSYSLPNVADGPRRYITDEQWRKQGNDFNMDHPRSGWMPGGRLCSGPSHSRAGYHERSPSSSINYQHSAPNSLPPSGQMPVHGAPMMASAPNIPDINWRPA</sequence>
<feature type="compositionally biased region" description="Basic and acidic residues" evidence="8">
    <location>
        <begin position="583"/>
        <end position="598"/>
    </location>
</feature>
<keyword evidence="7" id="KW-0539">Nucleus</keyword>
<proteinExistence type="predicted"/>
<keyword evidence="12" id="KW-1185">Reference proteome</keyword>
<feature type="region of interest" description="Disordered" evidence="8">
    <location>
        <begin position="1167"/>
        <end position="1333"/>
    </location>
</feature>
<feature type="compositionally biased region" description="Polar residues" evidence="8">
    <location>
        <begin position="1173"/>
        <end position="1182"/>
    </location>
</feature>
<reference evidence="11" key="1">
    <citation type="submission" date="2018-01" db="EMBL/GenBank/DDBJ databases">
        <authorList>
            <person name="Mao J.F."/>
        </authorList>
    </citation>
    <scope>NUCLEOTIDE SEQUENCE</scope>
    <source>
        <strain evidence="11">Huo1</strain>
        <tissue evidence="11">Leaf</tissue>
    </source>
</reference>
<evidence type="ECO:0000256" key="2">
    <source>
        <dbReference type="ARBA" id="ARBA00022473"/>
    </source>
</evidence>
<feature type="region of interest" description="Disordered" evidence="8">
    <location>
        <begin position="171"/>
        <end position="190"/>
    </location>
</feature>
<feature type="compositionally biased region" description="Basic and acidic residues" evidence="8">
    <location>
        <begin position="867"/>
        <end position="879"/>
    </location>
</feature>
<feature type="compositionally biased region" description="Basic and acidic residues" evidence="8">
    <location>
        <begin position="728"/>
        <end position="741"/>
    </location>
</feature>
<comment type="caution">
    <text evidence="11">The sequence shown here is derived from an EMBL/GenBank/DDBJ whole genome shotgun (WGS) entry which is preliminary data.</text>
</comment>
<feature type="region of interest" description="Disordered" evidence="8">
    <location>
        <begin position="631"/>
        <end position="741"/>
    </location>
</feature>
<keyword evidence="2" id="KW-0217">Developmental protein</keyword>
<evidence type="ECO:0000313" key="12">
    <source>
        <dbReference type="Proteomes" id="UP000298416"/>
    </source>
</evidence>
<dbReference type="GO" id="GO:0009908">
    <property type="term" value="P:flower development"/>
    <property type="evidence" value="ECO:0007669"/>
    <property type="project" value="UniProtKB-KW"/>
</dbReference>
<dbReference type="EMBL" id="PNBA02000005">
    <property type="protein sequence ID" value="KAG6425584.1"/>
    <property type="molecule type" value="Genomic_DNA"/>
</dbReference>
<keyword evidence="5" id="KW-0287">Flowering</keyword>
<dbReference type="InterPro" id="IPR006569">
    <property type="entry name" value="CID_dom"/>
</dbReference>
<evidence type="ECO:0000256" key="1">
    <source>
        <dbReference type="ARBA" id="ARBA00004123"/>
    </source>
</evidence>
<evidence type="ECO:0000256" key="6">
    <source>
        <dbReference type="ARBA" id="ARBA00023163"/>
    </source>
</evidence>
<accession>A0A8X8Y647</accession>
<dbReference type="PANTHER" id="PTHR12550:SF70">
    <property type="entry name" value="JIL-1 ANCHORING AND STABILIZING PROTEIN, ISOFORM A"/>
    <property type="match status" value="1"/>
</dbReference>
<dbReference type="SMART" id="SM00293">
    <property type="entry name" value="PWWP"/>
    <property type="match status" value="1"/>
</dbReference>
<dbReference type="InterPro" id="IPR000313">
    <property type="entry name" value="PWWP_dom"/>
</dbReference>
<evidence type="ECO:0000256" key="5">
    <source>
        <dbReference type="ARBA" id="ARBA00023089"/>
    </source>
</evidence>
<feature type="region of interest" description="Disordered" evidence="8">
    <location>
        <begin position="251"/>
        <end position="340"/>
    </location>
</feature>
<evidence type="ECO:0000256" key="8">
    <source>
        <dbReference type="SAM" id="MobiDB-lite"/>
    </source>
</evidence>
<feature type="compositionally biased region" description="Polar residues" evidence="8">
    <location>
        <begin position="1447"/>
        <end position="1459"/>
    </location>
</feature>
<feature type="compositionally biased region" description="Polar residues" evidence="8">
    <location>
        <begin position="1321"/>
        <end position="1330"/>
    </location>
</feature>
<protein>
    <recommendedName>
        <fullName evidence="13">ENHANCER OF AG-4 protein 2</fullName>
    </recommendedName>
</protein>
<feature type="compositionally biased region" description="Pro residues" evidence="8">
    <location>
        <begin position="1272"/>
        <end position="1300"/>
    </location>
</feature>
<keyword evidence="3" id="KW-0507">mRNA processing</keyword>
<feature type="compositionally biased region" description="Basic residues" evidence="8">
    <location>
        <begin position="310"/>
        <end position="322"/>
    </location>
</feature>
<evidence type="ECO:0000313" key="11">
    <source>
        <dbReference type="EMBL" id="KAG6425584.1"/>
    </source>
</evidence>
<feature type="region of interest" description="Disordered" evidence="8">
    <location>
        <begin position="866"/>
        <end position="896"/>
    </location>
</feature>
<evidence type="ECO:0000256" key="3">
    <source>
        <dbReference type="ARBA" id="ARBA00022664"/>
    </source>
</evidence>
<dbReference type="GO" id="GO:0005634">
    <property type="term" value="C:nucleus"/>
    <property type="evidence" value="ECO:0007669"/>
    <property type="project" value="UniProtKB-SubCell"/>
</dbReference>
<feature type="region of interest" description="Disordered" evidence="8">
    <location>
        <begin position="1082"/>
        <end position="1126"/>
    </location>
</feature>
<evidence type="ECO:0000256" key="4">
    <source>
        <dbReference type="ARBA" id="ARBA00023015"/>
    </source>
</evidence>